<protein>
    <submittedName>
        <fullName evidence="1">Uncharacterized protein</fullName>
    </submittedName>
</protein>
<dbReference type="EMBL" id="LGRX02027367">
    <property type="protein sequence ID" value="KAK3249397.1"/>
    <property type="molecule type" value="Genomic_DNA"/>
</dbReference>
<name>A0AAE0F2W8_9CHLO</name>
<keyword evidence="2" id="KW-1185">Reference proteome</keyword>
<sequence>MRYEQLVLAPALLYMHDAIVNSEGTMDLLMDEKKHPTLEELGEHVYTAHSTFKGRAESSRVESVLGTRLLQQPPERIPNLGELASPLPQAR</sequence>
<organism evidence="1 2">
    <name type="scientific">Cymbomonas tetramitiformis</name>
    <dbReference type="NCBI Taxonomy" id="36881"/>
    <lineage>
        <taxon>Eukaryota</taxon>
        <taxon>Viridiplantae</taxon>
        <taxon>Chlorophyta</taxon>
        <taxon>Pyramimonadophyceae</taxon>
        <taxon>Pyramimonadales</taxon>
        <taxon>Pyramimonadaceae</taxon>
        <taxon>Cymbomonas</taxon>
    </lineage>
</organism>
<gene>
    <name evidence="1" type="ORF">CYMTET_41172</name>
</gene>
<dbReference type="AlphaFoldDB" id="A0AAE0F2W8"/>
<reference evidence="1 2" key="1">
    <citation type="journal article" date="2015" name="Genome Biol. Evol.">
        <title>Comparative Genomics of a Bacterivorous Green Alga Reveals Evolutionary Causalities and Consequences of Phago-Mixotrophic Mode of Nutrition.</title>
        <authorList>
            <person name="Burns J.A."/>
            <person name="Paasch A."/>
            <person name="Narechania A."/>
            <person name="Kim E."/>
        </authorList>
    </citation>
    <scope>NUCLEOTIDE SEQUENCE [LARGE SCALE GENOMIC DNA]</scope>
    <source>
        <strain evidence="1 2">PLY_AMNH</strain>
    </source>
</reference>
<proteinExistence type="predicted"/>
<dbReference type="Proteomes" id="UP001190700">
    <property type="component" value="Unassembled WGS sequence"/>
</dbReference>
<accession>A0AAE0F2W8</accession>
<evidence type="ECO:0000313" key="2">
    <source>
        <dbReference type="Proteomes" id="UP001190700"/>
    </source>
</evidence>
<evidence type="ECO:0000313" key="1">
    <source>
        <dbReference type="EMBL" id="KAK3249397.1"/>
    </source>
</evidence>
<comment type="caution">
    <text evidence="1">The sequence shown here is derived from an EMBL/GenBank/DDBJ whole genome shotgun (WGS) entry which is preliminary data.</text>
</comment>